<organism evidence="1 2">
    <name type="scientific">Phaeosphaeria nodorum (strain SN15 / ATCC MYA-4574 / FGSC 10173)</name>
    <name type="common">Glume blotch fungus</name>
    <name type="synonym">Parastagonospora nodorum</name>
    <dbReference type="NCBI Taxonomy" id="321614"/>
    <lineage>
        <taxon>Eukaryota</taxon>
        <taxon>Fungi</taxon>
        <taxon>Dikarya</taxon>
        <taxon>Ascomycota</taxon>
        <taxon>Pezizomycotina</taxon>
        <taxon>Dothideomycetes</taxon>
        <taxon>Pleosporomycetidae</taxon>
        <taxon>Pleosporales</taxon>
        <taxon>Pleosporineae</taxon>
        <taxon>Phaeosphaeriaceae</taxon>
        <taxon>Parastagonospora</taxon>
    </lineage>
</organism>
<dbReference type="InParanoid" id="Q0V0F1"/>
<dbReference type="GeneID" id="5969967"/>
<dbReference type="HOGENOM" id="CLU_1856000_0_0_1"/>
<proteinExistence type="predicted"/>
<sequence>MAAKTLSRDTLPVPYGIIIAEFIITGAARRQTPVIVDDLVVLEDEDWLVYVEHVLHLVTQISNVEGNTSRRHFGVQFAKEMFKTSQKNQSMRFVPSTSNVVIHLPFPYDNSYITMSNALAQVWYQSFPSPCQSRKNAR</sequence>
<dbReference type="Proteomes" id="UP000001055">
    <property type="component" value="Unassembled WGS sequence"/>
</dbReference>
<name>Q0V0F1_PHANO</name>
<reference evidence="2" key="1">
    <citation type="journal article" date="2007" name="Plant Cell">
        <title>Dothideomycete-plant interactions illuminated by genome sequencing and EST analysis of the wheat pathogen Stagonospora nodorum.</title>
        <authorList>
            <person name="Hane J.K."/>
            <person name="Lowe R.G."/>
            <person name="Solomon P.S."/>
            <person name="Tan K.C."/>
            <person name="Schoch C.L."/>
            <person name="Spatafora J.W."/>
            <person name="Crous P.W."/>
            <person name="Kodira C."/>
            <person name="Birren B.W."/>
            <person name="Galagan J.E."/>
            <person name="Torriani S.F."/>
            <person name="McDonald B.A."/>
            <person name="Oliver R.P."/>
        </authorList>
    </citation>
    <scope>NUCLEOTIDE SEQUENCE [LARGE SCALE GENOMIC DNA]</scope>
    <source>
        <strain evidence="2">SN15 / ATCC MYA-4574 / FGSC 10173</strain>
    </source>
</reference>
<accession>Q0V0F1</accession>
<gene>
    <name evidence="1" type="ORF">SNOG_02513</name>
</gene>
<evidence type="ECO:0000313" key="1">
    <source>
        <dbReference type="EMBL" id="EAT90725.1"/>
    </source>
</evidence>
<dbReference type="RefSeq" id="XP_001793117.1">
    <property type="nucleotide sequence ID" value="XM_001793065.1"/>
</dbReference>
<evidence type="ECO:0000313" key="2">
    <source>
        <dbReference type="Proteomes" id="UP000001055"/>
    </source>
</evidence>
<dbReference type="KEGG" id="pno:SNOG_02513"/>
<protein>
    <submittedName>
        <fullName evidence="1">Uncharacterized protein</fullName>
    </submittedName>
</protein>
<dbReference type="AlphaFoldDB" id="Q0V0F1"/>
<dbReference type="EMBL" id="CH445327">
    <property type="protein sequence ID" value="EAT90725.1"/>
    <property type="molecule type" value="Genomic_DNA"/>
</dbReference>